<comment type="caution">
    <text evidence="7">The sequence shown here is derived from an EMBL/GenBank/DDBJ whole genome shotgun (WGS) entry which is preliminary data.</text>
</comment>
<evidence type="ECO:0000256" key="4">
    <source>
        <dbReference type="PIRSR" id="PIRSR015582-1"/>
    </source>
</evidence>
<comment type="cofactor">
    <cofactor evidence="1">
        <name>Mg(2+)</name>
        <dbReference type="ChEBI" id="CHEBI:18420"/>
    </cofactor>
</comment>
<keyword evidence="3 5" id="KW-0460">Magnesium</keyword>
<dbReference type="Pfam" id="PF03328">
    <property type="entry name" value="HpcH_HpaI"/>
    <property type="match status" value="1"/>
</dbReference>
<reference evidence="7" key="1">
    <citation type="journal article" date="2020" name="mSystems">
        <title>Genome- and Community-Level Interaction Insights into Carbon Utilization and Element Cycling Functions of Hydrothermarchaeota in Hydrothermal Sediment.</title>
        <authorList>
            <person name="Zhou Z."/>
            <person name="Liu Y."/>
            <person name="Xu W."/>
            <person name="Pan J."/>
            <person name="Luo Z.H."/>
            <person name="Li M."/>
        </authorList>
    </citation>
    <scope>NUCLEOTIDE SEQUENCE [LARGE SCALE GENOMIC DNA]</scope>
    <source>
        <strain evidence="7">SpSt-210</strain>
    </source>
</reference>
<gene>
    <name evidence="7" type="ORF">ENP34_04240</name>
</gene>
<dbReference type="Gene3D" id="3.20.20.60">
    <property type="entry name" value="Phosphoenolpyruvate-binding domains"/>
    <property type="match status" value="1"/>
</dbReference>
<keyword evidence="2 5" id="KW-0479">Metal-binding</keyword>
<dbReference type="AlphaFoldDB" id="A0A831X7X8"/>
<dbReference type="PANTHER" id="PTHR32308:SF10">
    <property type="entry name" value="CITRATE LYASE SUBUNIT BETA"/>
    <property type="match status" value="1"/>
</dbReference>
<protein>
    <submittedName>
        <fullName evidence="7">CoA ester lyase</fullName>
    </submittedName>
</protein>
<accession>A0A831X7X8</accession>
<feature type="binding site" evidence="4">
    <location>
        <position position="133"/>
    </location>
    <ligand>
        <name>substrate</name>
    </ligand>
</feature>
<feature type="binding site" evidence="4">
    <location>
        <position position="68"/>
    </location>
    <ligand>
        <name>substrate</name>
    </ligand>
</feature>
<proteinExistence type="predicted"/>
<dbReference type="InterPro" id="IPR015813">
    <property type="entry name" value="Pyrv/PenolPyrv_kinase-like_dom"/>
</dbReference>
<organism evidence="7">
    <name type="scientific">Thermorudis peleae</name>
    <dbReference type="NCBI Taxonomy" id="1382356"/>
    <lineage>
        <taxon>Bacteria</taxon>
        <taxon>Pseudomonadati</taxon>
        <taxon>Thermomicrobiota</taxon>
        <taxon>Thermomicrobia</taxon>
        <taxon>Thermomicrobia incertae sedis</taxon>
        <taxon>Thermorudis</taxon>
    </lineage>
</organism>
<evidence type="ECO:0000256" key="3">
    <source>
        <dbReference type="ARBA" id="ARBA00022842"/>
    </source>
</evidence>
<dbReference type="EMBL" id="DSIY01000097">
    <property type="protein sequence ID" value="HEG90640.1"/>
    <property type="molecule type" value="Genomic_DNA"/>
</dbReference>
<feature type="domain" description="HpcH/HpaI aldolase/citrate lyase" evidence="6">
    <location>
        <begin position="7"/>
        <end position="239"/>
    </location>
</feature>
<dbReference type="InterPro" id="IPR011206">
    <property type="entry name" value="Citrate_lyase_beta/mcl1/mcl2"/>
</dbReference>
<evidence type="ECO:0000259" key="6">
    <source>
        <dbReference type="Pfam" id="PF03328"/>
    </source>
</evidence>
<dbReference type="SUPFAM" id="SSF51621">
    <property type="entry name" value="Phosphoenolpyruvate/pyruvate domain"/>
    <property type="match status" value="1"/>
</dbReference>
<evidence type="ECO:0000256" key="5">
    <source>
        <dbReference type="PIRSR" id="PIRSR015582-2"/>
    </source>
</evidence>
<dbReference type="PANTHER" id="PTHR32308">
    <property type="entry name" value="LYASE BETA SUBUNIT, PUTATIVE (AFU_ORTHOLOGUE AFUA_4G13030)-RELATED"/>
    <property type="match status" value="1"/>
</dbReference>
<dbReference type="InterPro" id="IPR005000">
    <property type="entry name" value="Aldolase/citrate-lyase_domain"/>
</dbReference>
<dbReference type="InterPro" id="IPR040442">
    <property type="entry name" value="Pyrv_kinase-like_dom_sf"/>
</dbReference>
<keyword evidence="7" id="KW-0456">Lyase</keyword>
<evidence type="ECO:0000256" key="1">
    <source>
        <dbReference type="ARBA" id="ARBA00001946"/>
    </source>
</evidence>
<dbReference type="PIRSF" id="PIRSF015582">
    <property type="entry name" value="Cit_lyase_B"/>
    <property type="match status" value="1"/>
</dbReference>
<sequence>MVAYPQRSVLSVPGSRPDMIEKALRSEADLVFIDLEDAVAPEAKASSRDNVIRALRELDWRGRPRAFRVNALDTPYFYRDLIEVVEAVGEQVDLVILPKIERGADVYLVATLLGQLEAVVGRDQPVRLQAQIETARGLLNCGEIAMASERLDALVFGPGDYAASVQIPSTAIGTPDEWDQHYPGHRFGYAMHQILVVSRAAGLQVIDGPYADFRDLEGLRASCLRARALGYDGKWCIHPAQIPVINQVFTPTMEEVRWAQEVLAAYEQARSSGQGALAIGTTMIDAASIRVAERTIARARVARLIE</sequence>
<dbReference type="GO" id="GO:0016829">
    <property type="term" value="F:lyase activity"/>
    <property type="evidence" value="ECO:0007669"/>
    <property type="project" value="UniProtKB-KW"/>
</dbReference>
<name>A0A831X7X8_9BACT</name>
<dbReference type="GO" id="GO:0006107">
    <property type="term" value="P:oxaloacetate metabolic process"/>
    <property type="evidence" value="ECO:0007669"/>
    <property type="project" value="TreeGrafter"/>
</dbReference>
<feature type="binding site" evidence="5">
    <location>
        <position position="133"/>
    </location>
    <ligand>
        <name>Mg(2+)</name>
        <dbReference type="ChEBI" id="CHEBI:18420"/>
    </ligand>
</feature>
<evidence type="ECO:0000313" key="7">
    <source>
        <dbReference type="EMBL" id="HEG90640.1"/>
    </source>
</evidence>
<feature type="binding site" evidence="5">
    <location>
        <position position="160"/>
    </location>
    <ligand>
        <name>Mg(2+)</name>
        <dbReference type="ChEBI" id="CHEBI:18420"/>
    </ligand>
</feature>
<dbReference type="GO" id="GO:0000287">
    <property type="term" value="F:magnesium ion binding"/>
    <property type="evidence" value="ECO:0007669"/>
    <property type="project" value="TreeGrafter"/>
</dbReference>
<evidence type="ECO:0000256" key="2">
    <source>
        <dbReference type="ARBA" id="ARBA00022723"/>
    </source>
</evidence>